<protein>
    <recommendedName>
        <fullName evidence="5">Protein kinase domain-containing protein</fullName>
    </recommendedName>
</protein>
<dbReference type="GO" id="GO:0004674">
    <property type="term" value="F:protein serine/threonine kinase activity"/>
    <property type="evidence" value="ECO:0007669"/>
    <property type="project" value="TreeGrafter"/>
</dbReference>
<proteinExistence type="predicted"/>
<dbReference type="STRING" id="93759.A0A1R3KET9"/>
<dbReference type="InterPro" id="IPR011009">
    <property type="entry name" value="Kinase-like_dom_sf"/>
</dbReference>
<dbReference type="AlphaFoldDB" id="A0A1R3KET9"/>
<dbReference type="GO" id="GO:0005524">
    <property type="term" value="F:ATP binding"/>
    <property type="evidence" value="ECO:0007669"/>
    <property type="project" value="UniProtKB-KW"/>
</dbReference>
<organism evidence="6 7">
    <name type="scientific">Corchorus olitorius</name>
    <dbReference type="NCBI Taxonomy" id="93759"/>
    <lineage>
        <taxon>Eukaryota</taxon>
        <taxon>Viridiplantae</taxon>
        <taxon>Streptophyta</taxon>
        <taxon>Embryophyta</taxon>
        <taxon>Tracheophyta</taxon>
        <taxon>Spermatophyta</taxon>
        <taxon>Magnoliopsida</taxon>
        <taxon>eudicotyledons</taxon>
        <taxon>Gunneridae</taxon>
        <taxon>Pentapetalae</taxon>
        <taxon>rosids</taxon>
        <taxon>malvids</taxon>
        <taxon>Malvales</taxon>
        <taxon>Malvaceae</taxon>
        <taxon>Grewioideae</taxon>
        <taxon>Apeibeae</taxon>
        <taxon>Corchorus</taxon>
    </lineage>
</organism>
<dbReference type="InterPro" id="IPR000719">
    <property type="entry name" value="Prot_kinase_dom"/>
</dbReference>
<gene>
    <name evidence="6" type="ORF">COLO4_08681</name>
</gene>
<dbReference type="FunFam" id="1.10.510.10:FF:000084">
    <property type="entry name" value="Wall-associated receptor kinase 2"/>
    <property type="match status" value="1"/>
</dbReference>
<dbReference type="SUPFAM" id="SSF56112">
    <property type="entry name" value="Protein kinase-like (PK-like)"/>
    <property type="match status" value="1"/>
</dbReference>
<dbReference type="InterPro" id="IPR001245">
    <property type="entry name" value="Ser-Thr/Tyr_kinase_cat_dom"/>
</dbReference>
<evidence type="ECO:0000313" key="6">
    <source>
        <dbReference type="EMBL" id="OMP05617.1"/>
    </source>
</evidence>
<dbReference type="Gene3D" id="1.10.510.10">
    <property type="entry name" value="Transferase(Phosphotransferase) domain 1"/>
    <property type="match status" value="1"/>
</dbReference>
<keyword evidence="7" id="KW-1185">Reference proteome</keyword>
<comment type="catalytic activity">
    <reaction evidence="4">
        <text>L-threonyl-[protein] + ATP = O-phospho-L-threonyl-[protein] + ADP + H(+)</text>
        <dbReference type="Rhea" id="RHEA:46608"/>
        <dbReference type="Rhea" id="RHEA-COMP:11060"/>
        <dbReference type="Rhea" id="RHEA-COMP:11605"/>
        <dbReference type="ChEBI" id="CHEBI:15378"/>
        <dbReference type="ChEBI" id="CHEBI:30013"/>
        <dbReference type="ChEBI" id="CHEBI:30616"/>
        <dbReference type="ChEBI" id="CHEBI:61977"/>
        <dbReference type="ChEBI" id="CHEBI:456216"/>
    </reaction>
</comment>
<dbReference type="PROSITE" id="PS00108">
    <property type="entry name" value="PROTEIN_KINASE_ST"/>
    <property type="match status" value="1"/>
</dbReference>
<dbReference type="PANTHER" id="PTHR27005:SF521">
    <property type="entry name" value="WALL-ASSOCIATED RECEPTOR KINASE-LIKE 6"/>
    <property type="match status" value="1"/>
</dbReference>
<evidence type="ECO:0000313" key="7">
    <source>
        <dbReference type="Proteomes" id="UP000187203"/>
    </source>
</evidence>
<evidence type="ECO:0000256" key="4">
    <source>
        <dbReference type="ARBA" id="ARBA00047951"/>
    </source>
</evidence>
<dbReference type="Pfam" id="PF07714">
    <property type="entry name" value="PK_Tyr_Ser-Thr"/>
    <property type="match status" value="1"/>
</dbReference>
<keyword evidence="1" id="KW-0547">Nucleotide-binding</keyword>
<dbReference type="PANTHER" id="PTHR27005">
    <property type="entry name" value="WALL-ASSOCIATED RECEPTOR KINASE-LIKE 21"/>
    <property type="match status" value="1"/>
</dbReference>
<dbReference type="OrthoDB" id="4062651at2759"/>
<evidence type="ECO:0000256" key="2">
    <source>
        <dbReference type="ARBA" id="ARBA00022840"/>
    </source>
</evidence>
<evidence type="ECO:0000256" key="3">
    <source>
        <dbReference type="ARBA" id="ARBA00047558"/>
    </source>
</evidence>
<dbReference type="Proteomes" id="UP000187203">
    <property type="component" value="Unassembled WGS sequence"/>
</dbReference>
<dbReference type="InterPro" id="IPR008271">
    <property type="entry name" value="Ser/Thr_kinase_AS"/>
</dbReference>
<reference evidence="7" key="1">
    <citation type="submission" date="2013-09" db="EMBL/GenBank/DDBJ databases">
        <title>Corchorus olitorius genome sequencing.</title>
        <authorList>
            <person name="Alam M."/>
            <person name="Haque M.S."/>
            <person name="Islam M.S."/>
            <person name="Emdad E.M."/>
            <person name="Islam M.M."/>
            <person name="Ahmed B."/>
            <person name="Halim A."/>
            <person name="Hossen Q.M.M."/>
            <person name="Hossain M.Z."/>
            <person name="Ahmed R."/>
            <person name="Khan M.M."/>
            <person name="Islam R."/>
            <person name="Rashid M.M."/>
            <person name="Khan S.A."/>
            <person name="Rahman M.S."/>
            <person name="Alam M."/>
            <person name="Yahiya A.S."/>
            <person name="Khan M.S."/>
            <person name="Azam M.S."/>
            <person name="Haque T."/>
            <person name="Lashkar M.Z.H."/>
            <person name="Akhand A.I."/>
            <person name="Morshed G."/>
            <person name="Roy S."/>
            <person name="Uddin K.S."/>
            <person name="Rabeya T."/>
            <person name="Hossain A.S."/>
            <person name="Chowdhury A."/>
            <person name="Snigdha A.R."/>
            <person name="Mortoza M.S."/>
            <person name="Matin S.A."/>
            <person name="Hoque S.M.E."/>
            <person name="Islam M.K."/>
            <person name="Roy D.K."/>
            <person name="Haider R."/>
            <person name="Moosa M.M."/>
            <person name="Elias S.M."/>
            <person name="Hasan A.M."/>
            <person name="Jahan S."/>
            <person name="Shafiuddin M."/>
            <person name="Mahmood N."/>
            <person name="Shommy N.S."/>
        </authorList>
    </citation>
    <scope>NUCLEOTIDE SEQUENCE [LARGE SCALE GENOMIC DNA]</scope>
    <source>
        <strain evidence="7">cv. O-4</strain>
    </source>
</reference>
<accession>A0A1R3KET9</accession>
<dbReference type="SMART" id="SM00220">
    <property type="entry name" value="S_TKc"/>
    <property type="match status" value="1"/>
</dbReference>
<dbReference type="InterPro" id="IPR045274">
    <property type="entry name" value="WAK-like"/>
</dbReference>
<comment type="caution">
    <text evidence="6">The sequence shown here is derived from an EMBL/GenBank/DDBJ whole genome shotgun (WGS) entry which is preliminary data.</text>
</comment>
<comment type="catalytic activity">
    <reaction evidence="3">
        <text>L-seryl-[protein] + ATP = O-phospho-L-seryl-[protein] + ADP + H(+)</text>
        <dbReference type="Rhea" id="RHEA:17989"/>
        <dbReference type="Rhea" id="RHEA-COMP:9863"/>
        <dbReference type="Rhea" id="RHEA-COMP:11604"/>
        <dbReference type="ChEBI" id="CHEBI:15378"/>
        <dbReference type="ChEBI" id="CHEBI:29999"/>
        <dbReference type="ChEBI" id="CHEBI:30616"/>
        <dbReference type="ChEBI" id="CHEBI:83421"/>
        <dbReference type="ChEBI" id="CHEBI:456216"/>
    </reaction>
</comment>
<dbReference type="GO" id="GO:0005886">
    <property type="term" value="C:plasma membrane"/>
    <property type="evidence" value="ECO:0007669"/>
    <property type="project" value="TreeGrafter"/>
</dbReference>
<evidence type="ECO:0000259" key="5">
    <source>
        <dbReference type="PROSITE" id="PS50011"/>
    </source>
</evidence>
<name>A0A1R3KET9_9ROSI</name>
<sequence length="306" mass="34262">MTESNYDGSSNKGSCGFASIVDIEESLFDEYGMIADPDVISQRTHLLTSLQWATMKPGLCDLNDGSTNSDIICSSDGKYCWKNLTSTYLCVCSNDQYFTSFSSDVCQGCCLETQFPLLVYEFIPNGTLSQLIHEHNEEFPLTWEMRLRIGTEVANALSYLHSAASVPIYHRDIKATNILLDDKHRAKVSDFGTSRSVALEQTHLTTRVQGTFGYLDPEYFRSNQFTDKSDVYSFGVVLVELLTGKKPIHSTQSEDEEARSLVTFFLHAMKENSLFDILDPCVTNDGPEEEIIAVAKLAKRCLKVES</sequence>
<feature type="domain" description="Protein kinase" evidence="5">
    <location>
        <begin position="1"/>
        <end position="306"/>
    </location>
</feature>
<dbReference type="PROSITE" id="PS50011">
    <property type="entry name" value="PROTEIN_KINASE_DOM"/>
    <property type="match status" value="1"/>
</dbReference>
<dbReference type="EMBL" id="AWUE01013929">
    <property type="protein sequence ID" value="OMP05617.1"/>
    <property type="molecule type" value="Genomic_DNA"/>
</dbReference>
<dbReference type="GO" id="GO:0007166">
    <property type="term" value="P:cell surface receptor signaling pathway"/>
    <property type="evidence" value="ECO:0007669"/>
    <property type="project" value="InterPro"/>
</dbReference>
<evidence type="ECO:0000256" key="1">
    <source>
        <dbReference type="ARBA" id="ARBA00022741"/>
    </source>
</evidence>
<keyword evidence="2" id="KW-0067">ATP-binding</keyword>